<evidence type="ECO:0000256" key="2">
    <source>
        <dbReference type="SAM" id="Phobius"/>
    </source>
</evidence>
<keyword evidence="2" id="KW-0812">Transmembrane</keyword>
<feature type="compositionally biased region" description="Polar residues" evidence="1">
    <location>
        <begin position="146"/>
        <end position="161"/>
    </location>
</feature>
<evidence type="ECO:0000256" key="1">
    <source>
        <dbReference type="SAM" id="MobiDB-lite"/>
    </source>
</evidence>
<dbReference type="AlphaFoldDB" id="A0A8J3NF18"/>
<sequence>MSDTARPDDASTGVDVDLVADYQAGVLAGTPEEARVAELIATRPEWSDAAQALADADRVVLEDLAGLGAEPAPMPADVLSGLVEAIRAERSAPSSAAAGGAVVGFDAARRRRVRRARWVLGAAAAVVVVALLGLVGTSVLHDDSAKQASSARSGAAPTSTAPHPDLGPNNQPRPGLAGPTLGASGTDYTPATVVRVVRASGGSSLGAAARGQVPAQLDRLTRPDQLDGCLRAIAAGHPGTPRTVDYARFRGAPAMVVWLVQNGSSGMIVAVGPECGPDDPHLVYETVVLGAHETTPK</sequence>
<keyword evidence="2" id="KW-0472">Membrane</keyword>
<comment type="caution">
    <text evidence="3">The sequence shown here is derived from an EMBL/GenBank/DDBJ whole genome shotgun (WGS) entry which is preliminary data.</text>
</comment>
<dbReference type="Proteomes" id="UP000612808">
    <property type="component" value="Unassembled WGS sequence"/>
</dbReference>
<keyword evidence="2" id="KW-1133">Transmembrane helix</keyword>
<dbReference type="RefSeq" id="WP_203660079.1">
    <property type="nucleotide sequence ID" value="NZ_BAAAZM010000007.1"/>
</dbReference>
<organism evidence="3 4">
    <name type="scientific">Actinocatenispora rupis</name>
    <dbReference type="NCBI Taxonomy" id="519421"/>
    <lineage>
        <taxon>Bacteria</taxon>
        <taxon>Bacillati</taxon>
        <taxon>Actinomycetota</taxon>
        <taxon>Actinomycetes</taxon>
        <taxon>Micromonosporales</taxon>
        <taxon>Micromonosporaceae</taxon>
        <taxon>Actinocatenispora</taxon>
    </lineage>
</organism>
<feature type="transmembrane region" description="Helical" evidence="2">
    <location>
        <begin position="118"/>
        <end position="140"/>
    </location>
</feature>
<proteinExistence type="predicted"/>
<keyword evidence="4" id="KW-1185">Reference proteome</keyword>
<feature type="region of interest" description="Disordered" evidence="1">
    <location>
        <begin position="146"/>
        <end position="184"/>
    </location>
</feature>
<name>A0A8J3NF18_9ACTN</name>
<evidence type="ECO:0000313" key="4">
    <source>
        <dbReference type="Proteomes" id="UP000612808"/>
    </source>
</evidence>
<accession>A0A8J3NF18</accession>
<reference evidence="3" key="1">
    <citation type="submission" date="2021-01" db="EMBL/GenBank/DDBJ databases">
        <title>Whole genome shotgun sequence of Actinocatenispora rupis NBRC 107355.</title>
        <authorList>
            <person name="Komaki H."/>
            <person name="Tamura T."/>
        </authorList>
    </citation>
    <scope>NUCLEOTIDE SEQUENCE</scope>
    <source>
        <strain evidence="3">NBRC 107355</strain>
    </source>
</reference>
<evidence type="ECO:0000313" key="3">
    <source>
        <dbReference type="EMBL" id="GID13259.1"/>
    </source>
</evidence>
<protein>
    <submittedName>
        <fullName evidence="3">Uncharacterized protein</fullName>
    </submittedName>
</protein>
<dbReference type="EMBL" id="BOMB01000023">
    <property type="protein sequence ID" value="GID13259.1"/>
    <property type="molecule type" value="Genomic_DNA"/>
</dbReference>
<gene>
    <name evidence="3" type="ORF">Aru02nite_41480</name>
</gene>